<gene>
    <name evidence="7" type="ORF">BI347_19495</name>
</gene>
<protein>
    <submittedName>
        <fullName evidence="7">LysR family transcriptional regulator</fullName>
    </submittedName>
</protein>
<dbReference type="AlphaFoldDB" id="A0A1S1WTW8"/>
<dbReference type="Gene3D" id="1.10.10.10">
    <property type="entry name" value="Winged helix-like DNA-binding domain superfamily/Winged helix DNA-binding domain"/>
    <property type="match status" value="1"/>
</dbReference>
<evidence type="ECO:0000256" key="5">
    <source>
        <dbReference type="ARBA" id="ARBA00023163"/>
    </source>
</evidence>
<dbReference type="PANTHER" id="PTHR30346">
    <property type="entry name" value="TRANSCRIPTIONAL DUAL REGULATOR HCAR-RELATED"/>
    <property type="match status" value="1"/>
</dbReference>
<dbReference type="PANTHER" id="PTHR30346:SF26">
    <property type="entry name" value="HYDROGEN PEROXIDE-INDUCIBLE GENES ACTIVATOR"/>
    <property type="match status" value="1"/>
</dbReference>
<name>A0A1S1WTW8_9NEIS</name>
<dbReference type="Gene3D" id="3.40.190.10">
    <property type="entry name" value="Periplasmic binding protein-like II"/>
    <property type="match status" value="2"/>
</dbReference>
<reference evidence="7 8" key="1">
    <citation type="submission" date="2016-09" db="EMBL/GenBank/DDBJ databases">
        <title>Chromobacterium muskegensis sp. nov., an insecticidal bacterium isolated from Sphagnum bogs.</title>
        <authorList>
            <person name="Sparks M.E."/>
            <person name="Blackburn M.B."/>
            <person name="Gundersen-Rindal D.E."/>
            <person name="Mitchell A."/>
            <person name="Farrar R."/>
            <person name="Kuhar D."/>
        </authorList>
    </citation>
    <scope>NUCLEOTIDE SEQUENCE [LARGE SCALE GENOMIC DNA]</scope>
    <source>
        <strain evidence="7 8">37-2</strain>
    </source>
</reference>
<evidence type="ECO:0000313" key="7">
    <source>
        <dbReference type="EMBL" id="OHX10706.1"/>
    </source>
</evidence>
<evidence type="ECO:0000256" key="3">
    <source>
        <dbReference type="ARBA" id="ARBA00023125"/>
    </source>
</evidence>
<organism evidence="7 8">
    <name type="scientific">Chromobacterium sphagni</name>
    <dbReference type="NCBI Taxonomy" id="1903179"/>
    <lineage>
        <taxon>Bacteria</taxon>
        <taxon>Pseudomonadati</taxon>
        <taxon>Pseudomonadota</taxon>
        <taxon>Betaproteobacteria</taxon>
        <taxon>Neisseriales</taxon>
        <taxon>Chromobacteriaceae</taxon>
        <taxon>Chromobacterium</taxon>
    </lineage>
</organism>
<dbReference type="STRING" id="1903179.BI347_19495"/>
<dbReference type="InterPro" id="IPR005119">
    <property type="entry name" value="LysR_subst-bd"/>
</dbReference>
<dbReference type="Pfam" id="PF03466">
    <property type="entry name" value="LysR_substrate"/>
    <property type="match status" value="1"/>
</dbReference>
<dbReference type="Proteomes" id="UP000180088">
    <property type="component" value="Unassembled WGS sequence"/>
</dbReference>
<dbReference type="Pfam" id="PF00126">
    <property type="entry name" value="HTH_1"/>
    <property type="match status" value="1"/>
</dbReference>
<dbReference type="InterPro" id="IPR036388">
    <property type="entry name" value="WH-like_DNA-bd_sf"/>
</dbReference>
<dbReference type="GO" id="GO:0032993">
    <property type="term" value="C:protein-DNA complex"/>
    <property type="evidence" value="ECO:0007669"/>
    <property type="project" value="TreeGrafter"/>
</dbReference>
<dbReference type="PRINTS" id="PR00039">
    <property type="entry name" value="HTHLYSR"/>
</dbReference>
<dbReference type="EMBL" id="MKCS01000003">
    <property type="protein sequence ID" value="OHX10706.1"/>
    <property type="molecule type" value="Genomic_DNA"/>
</dbReference>
<evidence type="ECO:0000256" key="2">
    <source>
        <dbReference type="ARBA" id="ARBA00023015"/>
    </source>
</evidence>
<evidence type="ECO:0000256" key="4">
    <source>
        <dbReference type="ARBA" id="ARBA00023159"/>
    </source>
</evidence>
<keyword evidence="3" id="KW-0238">DNA-binding</keyword>
<keyword evidence="2" id="KW-0805">Transcription regulation</keyword>
<dbReference type="InterPro" id="IPR000847">
    <property type="entry name" value="LysR_HTH_N"/>
</dbReference>
<dbReference type="GO" id="GO:0003700">
    <property type="term" value="F:DNA-binding transcription factor activity"/>
    <property type="evidence" value="ECO:0007669"/>
    <property type="project" value="InterPro"/>
</dbReference>
<sequence length="285" mass="30450">MDIRQLKAFIAVFEERSITLAAQRLFLAQPTLSVTIRQLEGALGVKLFERLPRGVAVSEEARLLYPQARRLVAQAEALARMFRQKHDCLPLTIGVEVEVGRRQLEHFLAMTAQASAAILLNVREGCAGDARLAAEDSRCEDELFVALWEEDFVLAVPSSHPLAGGERVEMAELSDSDWITCPENSAHQRLLDLHGAVAPGLALAAQASSLRLAAHMVAAGLGLALLPASLLSGNDALAAIPLAGATLSRRVGLCYAAQAQDLPALQALLAYLSAAAHKGKEADKP</sequence>
<keyword evidence="4" id="KW-0010">Activator</keyword>
<dbReference type="SUPFAM" id="SSF53850">
    <property type="entry name" value="Periplasmic binding protein-like II"/>
    <property type="match status" value="1"/>
</dbReference>
<dbReference type="CDD" id="cd05466">
    <property type="entry name" value="PBP2_LTTR_substrate"/>
    <property type="match status" value="1"/>
</dbReference>
<keyword evidence="5" id="KW-0804">Transcription</keyword>
<comment type="similarity">
    <text evidence="1">Belongs to the LysR transcriptional regulatory family.</text>
</comment>
<evidence type="ECO:0000259" key="6">
    <source>
        <dbReference type="PROSITE" id="PS50931"/>
    </source>
</evidence>
<dbReference type="OrthoDB" id="9067838at2"/>
<comment type="caution">
    <text evidence="7">The sequence shown here is derived from an EMBL/GenBank/DDBJ whole genome shotgun (WGS) entry which is preliminary data.</text>
</comment>
<dbReference type="SUPFAM" id="SSF46785">
    <property type="entry name" value="Winged helix' DNA-binding domain"/>
    <property type="match status" value="1"/>
</dbReference>
<dbReference type="GO" id="GO:0003677">
    <property type="term" value="F:DNA binding"/>
    <property type="evidence" value="ECO:0007669"/>
    <property type="project" value="UniProtKB-KW"/>
</dbReference>
<feature type="domain" description="HTH lysR-type" evidence="6">
    <location>
        <begin position="1"/>
        <end position="58"/>
    </location>
</feature>
<dbReference type="PROSITE" id="PS50931">
    <property type="entry name" value="HTH_LYSR"/>
    <property type="match status" value="1"/>
</dbReference>
<accession>A0A1S1WTW8</accession>
<proteinExistence type="inferred from homology"/>
<evidence type="ECO:0000313" key="8">
    <source>
        <dbReference type="Proteomes" id="UP000180088"/>
    </source>
</evidence>
<dbReference type="RefSeq" id="WP_071116820.1">
    <property type="nucleotide sequence ID" value="NZ_MKCS01000003.1"/>
</dbReference>
<dbReference type="InterPro" id="IPR036390">
    <property type="entry name" value="WH_DNA-bd_sf"/>
</dbReference>
<dbReference type="FunFam" id="1.10.10.10:FF:000001">
    <property type="entry name" value="LysR family transcriptional regulator"/>
    <property type="match status" value="1"/>
</dbReference>
<evidence type="ECO:0000256" key="1">
    <source>
        <dbReference type="ARBA" id="ARBA00009437"/>
    </source>
</evidence>